<keyword evidence="1" id="KW-0732">Signal</keyword>
<dbReference type="GeneID" id="77848153"/>
<dbReference type="STRING" id="742726.HMPREF9448_00840"/>
<name>K0XMS2_9BACT</name>
<dbReference type="InterPro" id="IPR041662">
    <property type="entry name" value="SusD-like_2"/>
</dbReference>
<reference evidence="2 3" key="1">
    <citation type="submission" date="2012-08" db="EMBL/GenBank/DDBJ databases">
        <title>The Genome Sequence of Barnesiella intestinihominis YIT 11860.</title>
        <authorList>
            <consortium name="The Broad Institute Genome Sequencing Platform"/>
            <person name="Earl A."/>
            <person name="Ward D."/>
            <person name="Feldgarden M."/>
            <person name="Gevers D."/>
            <person name="Morotomi M."/>
            <person name="Walker B."/>
            <person name="Young S.K."/>
            <person name="Zeng Q."/>
            <person name="Gargeya S."/>
            <person name="Fitzgerald M."/>
            <person name="Haas B."/>
            <person name="Abouelleil A."/>
            <person name="Alvarado L."/>
            <person name="Arachchi H.M."/>
            <person name="Berlin A.M."/>
            <person name="Chapman S.B."/>
            <person name="Goldberg J."/>
            <person name="Griggs A."/>
            <person name="Gujja S."/>
            <person name="Hansen M."/>
            <person name="Howarth C."/>
            <person name="Imamovic A."/>
            <person name="Larimer J."/>
            <person name="McCowen C."/>
            <person name="Montmayeur A."/>
            <person name="Murphy C."/>
            <person name="Neiman D."/>
            <person name="Pearson M."/>
            <person name="Priest M."/>
            <person name="Roberts A."/>
            <person name="Saif S."/>
            <person name="Shea T."/>
            <person name="Sisk P."/>
            <person name="Sykes S."/>
            <person name="Wortman J."/>
            <person name="Nusbaum C."/>
            <person name="Birren B."/>
        </authorList>
    </citation>
    <scope>NUCLEOTIDE SEQUENCE [LARGE SCALE GENOMIC DNA]</scope>
    <source>
        <strain evidence="2 3">YIT 11860</strain>
    </source>
</reference>
<evidence type="ECO:0000313" key="2">
    <source>
        <dbReference type="EMBL" id="EJZ65110.1"/>
    </source>
</evidence>
<dbReference type="HOGENOM" id="CLU_025928_3_0_10"/>
<dbReference type="SUPFAM" id="SSF48452">
    <property type="entry name" value="TPR-like"/>
    <property type="match status" value="1"/>
</dbReference>
<accession>K0XMS2</accession>
<dbReference type="EMBL" id="ADLE01000007">
    <property type="protein sequence ID" value="EJZ65110.1"/>
    <property type="molecule type" value="Genomic_DNA"/>
</dbReference>
<dbReference type="PROSITE" id="PS51257">
    <property type="entry name" value="PROKAR_LIPOPROTEIN"/>
    <property type="match status" value="1"/>
</dbReference>
<dbReference type="Proteomes" id="UP000006044">
    <property type="component" value="Unassembled WGS sequence"/>
</dbReference>
<organism evidence="2 3">
    <name type="scientific">Barnesiella intestinihominis YIT 11860</name>
    <dbReference type="NCBI Taxonomy" id="742726"/>
    <lineage>
        <taxon>Bacteria</taxon>
        <taxon>Pseudomonadati</taxon>
        <taxon>Bacteroidota</taxon>
        <taxon>Bacteroidia</taxon>
        <taxon>Bacteroidales</taxon>
        <taxon>Barnesiellaceae</taxon>
        <taxon>Barnesiella</taxon>
    </lineage>
</organism>
<evidence type="ECO:0000313" key="3">
    <source>
        <dbReference type="Proteomes" id="UP000006044"/>
    </source>
</evidence>
<sequence length="557" mass="64295">MNKYKVIILSLLISFMGASCEDWLYDNVNEDAAHEVLPQQVLPVVLFYSAQLQFDHAEYGAYLTQTLTTGGRNQTSSFAYKSGWGDFLTMNRHPQWRRHFYDIGVNAKEIIDEAHEAQAWNLELIGRTLRLMSTQMTTDLFGDMPRSEAYESNSPHYDTQESIYEWMNQEIEELIGMYEDPTYTEAATNIPIDQSIDRVFAGDLNKWKHYTYALKARLLLRKLPNWENNAATCQAIITAVNRALEGWEDVLYRFDGGNGAQNSPWGEAFGSTEQGGLGWEGRGNMLNSAVPTKYFMENILGVFESHNNLRGWAEDPRILAFMSARPGPSGTSDSGTEMRYLDTNIGMDVSYKVDNYPTLFPEVDGKKVSVYTQNTGYVPLFLEEELLLIKAEATYWSGDKPTARSLTMQAAEINFDRFNLSSIYGSSYTRYRNNYLGNETGTGNYVTTYFPADGFNIGHIMRQKYVCLYLQPEQWTDMRRYNYSCEENGIQYDNTYVYPGLKRPNNIYEAHWGDDPKAWINRINYDPETEEKYNKAELERLGAYKNYQWLRKPMIWQ</sequence>
<protein>
    <recommendedName>
        <fullName evidence="4">SusD/RagB family nutrient-binding outer membrane lipoprotein</fullName>
    </recommendedName>
</protein>
<dbReference type="Gene3D" id="1.25.40.390">
    <property type="match status" value="1"/>
</dbReference>
<feature type="signal peptide" evidence="1">
    <location>
        <begin position="1"/>
        <end position="20"/>
    </location>
</feature>
<keyword evidence="3" id="KW-1185">Reference proteome</keyword>
<proteinExistence type="predicted"/>
<feature type="chain" id="PRO_5003841480" description="SusD/RagB family nutrient-binding outer membrane lipoprotein" evidence="1">
    <location>
        <begin position="21"/>
        <end position="557"/>
    </location>
</feature>
<dbReference type="OrthoDB" id="1387301at2"/>
<evidence type="ECO:0008006" key="4">
    <source>
        <dbReference type="Google" id="ProtNLM"/>
    </source>
</evidence>
<dbReference type="PATRIC" id="fig|742726.3.peg.903"/>
<dbReference type="RefSeq" id="WP_008861334.1">
    <property type="nucleotide sequence ID" value="NZ_JH815203.1"/>
</dbReference>
<dbReference type="eggNOG" id="COG0521">
    <property type="taxonomic scope" value="Bacteria"/>
</dbReference>
<dbReference type="InterPro" id="IPR011990">
    <property type="entry name" value="TPR-like_helical_dom_sf"/>
</dbReference>
<gene>
    <name evidence="2" type="ORF">HMPREF9448_00840</name>
</gene>
<comment type="caution">
    <text evidence="2">The sequence shown here is derived from an EMBL/GenBank/DDBJ whole genome shotgun (WGS) entry which is preliminary data.</text>
</comment>
<dbReference type="AlphaFoldDB" id="K0XMS2"/>
<dbReference type="Pfam" id="PF12771">
    <property type="entry name" value="SusD-like_2"/>
    <property type="match status" value="1"/>
</dbReference>
<evidence type="ECO:0000256" key="1">
    <source>
        <dbReference type="SAM" id="SignalP"/>
    </source>
</evidence>